<evidence type="ECO:0000256" key="2">
    <source>
        <dbReference type="ARBA" id="ARBA00022759"/>
    </source>
</evidence>
<dbReference type="Pfam" id="PF03852">
    <property type="entry name" value="Vsr"/>
    <property type="match status" value="1"/>
</dbReference>
<dbReference type="GO" id="GO:0016787">
    <property type="term" value="F:hydrolase activity"/>
    <property type="evidence" value="ECO:0007669"/>
    <property type="project" value="UniProtKB-KW"/>
</dbReference>
<keyword evidence="5" id="KW-0234">DNA repair</keyword>
<dbReference type="Gene3D" id="3.40.960.10">
    <property type="entry name" value="VSR Endonuclease"/>
    <property type="match status" value="1"/>
</dbReference>
<organism evidence="8 9">
    <name type="scientific">Mycolicibacterium hodleri</name>
    <dbReference type="NCBI Taxonomy" id="49897"/>
    <lineage>
        <taxon>Bacteria</taxon>
        <taxon>Bacillati</taxon>
        <taxon>Actinomycetota</taxon>
        <taxon>Actinomycetes</taxon>
        <taxon>Mycobacteriales</taxon>
        <taxon>Mycobacteriaceae</taxon>
        <taxon>Mycolicibacterium</taxon>
    </lineage>
</organism>
<evidence type="ECO:0000256" key="6">
    <source>
        <dbReference type="ARBA" id="ARBA00029466"/>
    </source>
</evidence>
<reference evidence="8 9" key="1">
    <citation type="journal article" date="2019" name="Environ. Microbiol.">
        <title>Species interactions and distinct microbial communities in high Arctic permafrost affected cryosols are associated with the CH4 and CO2 gas fluxes.</title>
        <authorList>
            <person name="Altshuler I."/>
            <person name="Hamel J."/>
            <person name="Turney S."/>
            <person name="Magnuson E."/>
            <person name="Levesque R."/>
            <person name="Greer C."/>
            <person name="Whyte L.G."/>
        </authorList>
    </citation>
    <scope>NUCLEOTIDE SEQUENCE [LARGE SCALE GENOMIC DNA]</scope>
    <source>
        <strain evidence="8 9">S5.20</strain>
    </source>
</reference>
<dbReference type="EMBL" id="RCZG01000004">
    <property type="protein sequence ID" value="TPG34660.1"/>
    <property type="molecule type" value="Genomic_DNA"/>
</dbReference>
<dbReference type="OrthoDB" id="9801520at2"/>
<dbReference type="Proteomes" id="UP000320095">
    <property type="component" value="Unassembled WGS sequence"/>
</dbReference>
<evidence type="ECO:0000313" key="9">
    <source>
        <dbReference type="Proteomes" id="UP000320095"/>
    </source>
</evidence>
<dbReference type="InterPro" id="IPR004603">
    <property type="entry name" value="DNA_mismatch_endonuc_vsr"/>
</dbReference>
<keyword evidence="4" id="KW-0378">Hydrolase</keyword>
<comment type="caution">
    <text evidence="8">The sequence shown here is derived from an EMBL/GenBank/DDBJ whole genome shotgun (WGS) entry which is preliminary data.</text>
</comment>
<dbReference type="InterPro" id="IPR011335">
    <property type="entry name" value="Restrct_endonuc-II-like"/>
</dbReference>
<feature type="region of interest" description="Disordered" evidence="7">
    <location>
        <begin position="1"/>
        <end position="30"/>
    </location>
</feature>
<evidence type="ECO:0000256" key="4">
    <source>
        <dbReference type="ARBA" id="ARBA00022801"/>
    </source>
</evidence>
<sequence>MTSRAQPHRAPKPLSEAVRRQMSAMPTSDTGAEMALRRELHGRGMRFRVQVRTLPGRPDIAFTRARIAVFVDGCFWHRCPIHGTAPKNNADWWAAKLDANVARDARKDASLEELSWLAVHVWEHDDPVIAADAIEHLWQSRLTDAAAGQAEDVGHM</sequence>
<proteinExistence type="inferred from homology"/>
<keyword evidence="1" id="KW-0540">Nuclease</keyword>
<dbReference type="NCBIfam" id="TIGR00632">
    <property type="entry name" value="vsr"/>
    <property type="match status" value="1"/>
</dbReference>
<evidence type="ECO:0000256" key="5">
    <source>
        <dbReference type="ARBA" id="ARBA00023204"/>
    </source>
</evidence>
<comment type="similarity">
    <text evidence="6">Belongs to the Vsr family.</text>
</comment>
<keyword evidence="3" id="KW-0227">DNA damage</keyword>
<dbReference type="RefSeq" id="WP_140691755.1">
    <property type="nucleotide sequence ID" value="NZ_RCZG01000004.1"/>
</dbReference>
<evidence type="ECO:0000256" key="7">
    <source>
        <dbReference type="SAM" id="MobiDB-lite"/>
    </source>
</evidence>
<dbReference type="CDD" id="cd00221">
    <property type="entry name" value="Vsr"/>
    <property type="match status" value="1"/>
</dbReference>
<accession>A0A502EDW9</accession>
<dbReference type="SUPFAM" id="SSF52980">
    <property type="entry name" value="Restriction endonuclease-like"/>
    <property type="match status" value="1"/>
</dbReference>
<feature type="compositionally biased region" description="Basic residues" evidence="7">
    <location>
        <begin position="1"/>
        <end position="11"/>
    </location>
</feature>
<evidence type="ECO:0000256" key="1">
    <source>
        <dbReference type="ARBA" id="ARBA00022722"/>
    </source>
</evidence>
<dbReference type="GO" id="GO:0004519">
    <property type="term" value="F:endonuclease activity"/>
    <property type="evidence" value="ECO:0007669"/>
    <property type="project" value="UniProtKB-KW"/>
</dbReference>
<protein>
    <submittedName>
        <fullName evidence="8">Very short patch repair endonuclease</fullName>
    </submittedName>
</protein>
<dbReference type="AlphaFoldDB" id="A0A502EDW9"/>
<evidence type="ECO:0000313" key="8">
    <source>
        <dbReference type="EMBL" id="TPG34660.1"/>
    </source>
</evidence>
<keyword evidence="9" id="KW-1185">Reference proteome</keyword>
<name>A0A502EDW9_9MYCO</name>
<dbReference type="GO" id="GO:0006298">
    <property type="term" value="P:mismatch repair"/>
    <property type="evidence" value="ECO:0007669"/>
    <property type="project" value="InterPro"/>
</dbReference>
<gene>
    <name evidence="8" type="ORF">EAH80_11290</name>
</gene>
<keyword evidence="2 8" id="KW-0255">Endonuclease</keyword>
<evidence type="ECO:0000256" key="3">
    <source>
        <dbReference type="ARBA" id="ARBA00022763"/>
    </source>
</evidence>